<dbReference type="Gene3D" id="3.40.50.10140">
    <property type="entry name" value="Toll/interleukin-1 receptor homology (TIR) domain"/>
    <property type="match status" value="1"/>
</dbReference>
<evidence type="ECO:0000256" key="5">
    <source>
        <dbReference type="PROSITE-ProRule" id="PRU00221"/>
    </source>
</evidence>
<feature type="repeat" description="WD" evidence="5">
    <location>
        <begin position="1147"/>
        <end position="1188"/>
    </location>
</feature>
<dbReference type="PROSITE" id="PS50801">
    <property type="entry name" value="STAS"/>
    <property type="match status" value="1"/>
</dbReference>
<dbReference type="Pfam" id="PF00025">
    <property type="entry name" value="Arf"/>
    <property type="match status" value="1"/>
</dbReference>
<dbReference type="SUPFAM" id="SSF52540">
    <property type="entry name" value="P-loop containing nucleoside triphosphate hydrolases"/>
    <property type="match status" value="2"/>
</dbReference>
<dbReference type="InterPro" id="IPR036513">
    <property type="entry name" value="STAS_dom_sf"/>
</dbReference>
<dbReference type="SUPFAM" id="SSF52091">
    <property type="entry name" value="SpoIIaa-like"/>
    <property type="match status" value="1"/>
</dbReference>
<dbReference type="Pfam" id="PF00400">
    <property type="entry name" value="WD40"/>
    <property type="match status" value="4"/>
</dbReference>
<feature type="repeat" description="WD" evidence="5">
    <location>
        <begin position="1106"/>
        <end position="1147"/>
    </location>
</feature>
<keyword evidence="2" id="KW-0677">Repeat</keyword>
<dbReference type="Pfam" id="PF13676">
    <property type="entry name" value="TIR_2"/>
    <property type="match status" value="1"/>
</dbReference>
<dbReference type="CDD" id="cd07043">
    <property type="entry name" value="STAS_anti-anti-sigma_factors"/>
    <property type="match status" value="1"/>
</dbReference>
<gene>
    <name evidence="7" type="ORF">UABAM_06593</name>
</gene>
<dbReference type="GO" id="GO:0005525">
    <property type="term" value="F:GTP binding"/>
    <property type="evidence" value="ECO:0007669"/>
    <property type="project" value="UniProtKB-KW"/>
</dbReference>
<dbReference type="GO" id="GO:0003924">
    <property type="term" value="F:GTPase activity"/>
    <property type="evidence" value="ECO:0007669"/>
    <property type="project" value="InterPro"/>
</dbReference>
<dbReference type="KEGG" id="uam:UABAM_06593"/>
<dbReference type="PROSITE" id="PS00678">
    <property type="entry name" value="WD_REPEATS_1"/>
    <property type="match status" value="1"/>
</dbReference>
<dbReference type="SUPFAM" id="SSF50978">
    <property type="entry name" value="WD40 repeat-like"/>
    <property type="match status" value="1"/>
</dbReference>
<evidence type="ECO:0000256" key="3">
    <source>
        <dbReference type="ARBA" id="ARBA00022741"/>
    </source>
</evidence>
<dbReference type="InterPro" id="IPR002645">
    <property type="entry name" value="STAS_dom"/>
</dbReference>
<dbReference type="PROSITE" id="PS50294">
    <property type="entry name" value="WD_REPEATS_REGION"/>
    <property type="match status" value="4"/>
</dbReference>
<dbReference type="PANTHER" id="PTHR19848:SF8">
    <property type="entry name" value="F-BOX AND WD REPEAT DOMAIN CONTAINING 7"/>
    <property type="match status" value="1"/>
</dbReference>
<dbReference type="GO" id="GO:0007165">
    <property type="term" value="P:signal transduction"/>
    <property type="evidence" value="ECO:0007669"/>
    <property type="project" value="InterPro"/>
</dbReference>
<dbReference type="InterPro" id="IPR006689">
    <property type="entry name" value="Small_GTPase_ARF/SAR"/>
</dbReference>
<dbReference type="CDD" id="cd00200">
    <property type="entry name" value="WD40"/>
    <property type="match status" value="1"/>
</dbReference>
<dbReference type="PROSITE" id="PS50082">
    <property type="entry name" value="WD_REPEATS_2"/>
    <property type="match status" value="4"/>
</dbReference>
<evidence type="ECO:0000259" key="6">
    <source>
        <dbReference type="PROSITE" id="PS50801"/>
    </source>
</evidence>
<feature type="repeat" description="WD" evidence="5">
    <location>
        <begin position="1064"/>
        <end position="1105"/>
    </location>
</feature>
<dbReference type="InterPro" id="IPR000157">
    <property type="entry name" value="TIR_dom"/>
</dbReference>
<keyword evidence="8" id="KW-1185">Reference proteome</keyword>
<dbReference type="Gene3D" id="2.130.10.10">
    <property type="entry name" value="YVTN repeat-like/Quinoprotein amine dehydrogenase"/>
    <property type="match status" value="2"/>
</dbReference>
<keyword evidence="1 5" id="KW-0853">WD repeat</keyword>
<dbReference type="OrthoDB" id="500858at2"/>
<organism evidence="7 8">
    <name type="scientific">Uabimicrobium amorphum</name>
    <dbReference type="NCBI Taxonomy" id="2596890"/>
    <lineage>
        <taxon>Bacteria</taxon>
        <taxon>Pseudomonadati</taxon>
        <taxon>Planctomycetota</taxon>
        <taxon>Candidatus Uabimicrobiia</taxon>
        <taxon>Candidatus Uabimicrobiales</taxon>
        <taxon>Candidatus Uabimicrobiaceae</taxon>
        <taxon>Candidatus Uabimicrobium</taxon>
    </lineage>
</organism>
<reference evidence="7 8" key="1">
    <citation type="submission" date="2019-08" db="EMBL/GenBank/DDBJ databases">
        <title>Complete genome sequence of Candidatus Uab amorphum.</title>
        <authorList>
            <person name="Shiratori T."/>
            <person name="Suzuki S."/>
            <person name="Kakizawa Y."/>
            <person name="Ishida K."/>
        </authorList>
    </citation>
    <scope>NUCLEOTIDE SEQUENCE [LARGE SCALE GENOMIC DNA]</scope>
    <source>
        <strain evidence="7 8">SRT547</strain>
    </source>
</reference>
<evidence type="ECO:0000256" key="1">
    <source>
        <dbReference type="ARBA" id="ARBA00022574"/>
    </source>
</evidence>
<evidence type="ECO:0000313" key="7">
    <source>
        <dbReference type="EMBL" id="BBM88176.1"/>
    </source>
</evidence>
<dbReference type="SMART" id="SM00320">
    <property type="entry name" value="WD40"/>
    <property type="match status" value="5"/>
</dbReference>
<dbReference type="EMBL" id="AP019860">
    <property type="protein sequence ID" value="BBM88176.1"/>
    <property type="molecule type" value="Genomic_DNA"/>
</dbReference>
<dbReference type="Gene3D" id="3.40.50.300">
    <property type="entry name" value="P-loop containing nucleotide triphosphate hydrolases"/>
    <property type="match status" value="2"/>
</dbReference>
<keyword evidence="4" id="KW-0342">GTP-binding</keyword>
<dbReference type="InterPro" id="IPR015943">
    <property type="entry name" value="WD40/YVTN_repeat-like_dom_sf"/>
</dbReference>
<dbReference type="SUPFAM" id="SSF52200">
    <property type="entry name" value="Toll/Interleukin receptor TIR domain"/>
    <property type="match status" value="1"/>
</dbReference>
<dbReference type="PANTHER" id="PTHR19848">
    <property type="entry name" value="WD40 REPEAT PROTEIN"/>
    <property type="match status" value="1"/>
</dbReference>
<feature type="repeat" description="WD" evidence="5">
    <location>
        <begin position="1189"/>
        <end position="1230"/>
    </location>
</feature>
<keyword evidence="3" id="KW-0547">Nucleotide-binding</keyword>
<feature type="domain" description="STAS" evidence="6">
    <location>
        <begin position="250"/>
        <end position="359"/>
    </location>
</feature>
<dbReference type="AlphaFoldDB" id="A0A5S9F6S2"/>
<dbReference type="InterPro" id="IPR019775">
    <property type="entry name" value="WD40_repeat_CS"/>
</dbReference>
<protein>
    <submittedName>
        <fullName evidence="7">Cell polarity determinant GTPase MglA</fullName>
    </submittedName>
</protein>
<dbReference type="Gene3D" id="3.30.750.24">
    <property type="entry name" value="STAS domain"/>
    <property type="match status" value="1"/>
</dbReference>
<dbReference type="Pfam" id="PF01740">
    <property type="entry name" value="STAS"/>
    <property type="match status" value="1"/>
</dbReference>
<dbReference type="InterPro" id="IPR036322">
    <property type="entry name" value="WD40_repeat_dom_sf"/>
</dbReference>
<evidence type="ECO:0000313" key="8">
    <source>
        <dbReference type="Proteomes" id="UP000326354"/>
    </source>
</evidence>
<dbReference type="InterPro" id="IPR001680">
    <property type="entry name" value="WD40_rpt"/>
</dbReference>
<proteinExistence type="predicted"/>
<accession>A0A5S9F6S2</accession>
<name>A0A5S9F6S2_UABAM</name>
<dbReference type="Proteomes" id="UP000326354">
    <property type="component" value="Chromosome"/>
</dbReference>
<dbReference type="InterPro" id="IPR027417">
    <property type="entry name" value="P-loop_NTPase"/>
</dbReference>
<dbReference type="RefSeq" id="WP_152021800.1">
    <property type="nucleotide sequence ID" value="NZ_AP019860.1"/>
</dbReference>
<dbReference type="InterPro" id="IPR035897">
    <property type="entry name" value="Toll_tir_struct_dom_sf"/>
</dbReference>
<evidence type="ECO:0000256" key="2">
    <source>
        <dbReference type="ARBA" id="ARBA00022737"/>
    </source>
</evidence>
<evidence type="ECO:0000256" key="4">
    <source>
        <dbReference type="ARBA" id="ARBA00023134"/>
    </source>
</evidence>
<sequence>MVQYNATKKEVSYKVVYYGPKSSGTTTNLKYIEQNSSYARGNKLTSIATERGKDLNFDFLSLNVGVMGGLKTTFQLFGVPGSKDYMPILKLILQNVDGIIFVADSCDLDGSVQAITALENSLLEQNLQLNDIPLVIQWNKRDHEEAKDIKVLQKEVNYMDARETSASAVSGDGVFDTFEVLADLLIEQNYQLVSKNEQEKPSERFTPLIDKIDKIEKVEPIEQTQRKVLSPEIEKILKSNMKNFQIVDESYHEVPGEARVLLLRLKGKIDKESITFLKEKLQVCYLEGDFRIVLDFKDVEHMQSTAFGMIIEIANKAKMMKGEVNLVYVRPKIKTFFEMMGVQHFLGIFDSEEEAIAAFKNSGGEKKPAISKVSETSRQERPNQLQYKTVDKNKKRIFLSHSPDDVSVAEELEENFMENRYNICRYQTGGEWTKEITNALLESDSVVLLCSDSTDDRTFFSREWAIGVILKKQVIPCFINDEYALPLPLQNLPSVSLRKFRKGAEELLTIMNNVAKNRLSRKIANVKPLKQSFFGKANNNYYGDHQHLVSLYLKLLDSQKVCVIPADAKWSHGIGKTELVYQFVQNFGCVFEKGIVWINGANNLEKEFVNAAKNLNIEYNKNNIQFLMNFKMYMQKEQTLLVVDNVGDFEKMSHDIVPGFAPLSCDCHSIYISSQTEIEGIETYQTPVVSAEDTLSYLNGIHKPTSMLDEKAIRELCNHIHSFPIAVTLLCSYFGKNMNSTYTQYVQSFSSKEMSPFVVVQSIIEKHLELVKEESAMTMLKVMALFPENRSVTLNTLACFLGANETSDVIKKNMQRLVGLKLLNQNLDNTLSMHSLIRSETMNYFKLNDKNTMRNFRKGMAQKLFDLYKEFSFLEAQLFKRDLQSIIDDFNIAFVWSEGNKEIDKLRSALVKEKKYIDEFAHIPHFFIQQVYSNIRENNRTGDLLVNILENSLNHVAWKKNSYWLKRINRIQNDSSKLVTTRILKYAGNACSATFSKNGNRIIVATPNSVKTWDTATGKEVSTLLSKVTDANVVEMAPNGKYIIFCKYDTIGFWKQDDPLVTRIKGHNDWILSLAFSPYSRLFSSGGRDGIIKMWSIEAGRLLRVFRGHKGAVTSLSFSPRNTEMISGGTDKNVILWSLETNNIRKLEGHFDTVTAITYSHDGSTAISGAKDCLVKLWDTKTGKEVFTFAGHKKSITSVAFSPNGKLGLSTSLDGTMRLWCLNTGRALQVFATDRALITGRFCGNEIWACNNSMIPVVYHFNLEQNL</sequence>